<evidence type="ECO:0000256" key="1">
    <source>
        <dbReference type="ARBA" id="ARBA00004123"/>
    </source>
</evidence>
<reference evidence="6" key="1">
    <citation type="submission" date="2021-01" db="EMBL/GenBank/DDBJ databases">
        <authorList>
            <person name="Corre E."/>
            <person name="Pelletier E."/>
            <person name="Niang G."/>
            <person name="Scheremetjew M."/>
            <person name="Finn R."/>
            <person name="Kale V."/>
            <person name="Holt S."/>
            <person name="Cochrane G."/>
            <person name="Meng A."/>
            <person name="Brown T."/>
            <person name="Cohen L."/>
        </authorList>
    </citation>
    <scope>NUCLEOTIDE SEQUENCE</scope>
    <source>
        <strain evidence="6">CCMP1723</strain>
    </source>
</reference>
<dbReference type="GO" id="GO:0051123">
    <property type="term" value="P:RNA polymerase II preinitiation complex assembly"/>
    <property type="evidence" value="ECO:0007669"/>
    <property type="project" value="TreeGrafter"/>
</dbReference>
<keyword evidence="2" id="KW-0539">Nucleus</keyword>
<comment type="subcellular location">
    <subcellularLocation>
        <location evidence="1">Nucleus</location>
    </subcellularLocation>
</comment>
<dbReference type="EMBL" id="HBEQ01008218">
    <property type="protein sequence ID" value="CAD8519159.1"/>
    <property type="molecule type" value="Transcribed_RNA"/>
</dbReference>
<evidence type="ECO:0000256" key="3">
    <source>
        <dbReference type="SAM" id="Coils"/>
    </source>
</evidence>
<dbReference type="AlphaFoldDB" id="A0A7S0IED8"/>
<feature type="region of interest" description="Disordered" evidence="4">
    <location>
        <begin position="131"/>
        <end position="150"/>
    </location>
</feature>
<gene>
    <name evidence="6" type="ORF">MCOM1403_LOCUS6585</name>
</gene>
<evidence type="ECO:0000256" key="2">
    <source>
        <dbReference type="ARBA" id="ARBA00023242"/>
    </source>
</evidence>
<proteinExistence type="predicted"/>
<dbReference type="GO" id="GO:0000122">
    <property type="term" value="P:negative regulation of transcription by RNA polymerase II"/>
    <property type="evidence" value="ECO:0007669"/>
    <property type="project" value="InterPro"/>
</dbReference>
<dbReference type="PANTHER" id="PTHR46138">
    <property type="entry name" value="PROTEIN DR1"/>
    <property type="match status" value="1"/>
</dbReference>
<evidence type="ECO:0000256" key="4">
    <source>
        <dbReference type="SAM" id="MobiDB-lite"/>
    </source>
</evidence>
<dbReference type="FunFam" id="1.10.20.10:FF:000019">
    <property type="entry name" value="Negative cofactor 2 beta"/>
    <property type="match status" value="1"/>
</dbReference>
<dbReference type="GO" id="GO:0017025">
    <property type="term" value="F:TBP-class protein binding"/>
    <property type="evidence" value="ECO:0007669"/>
    <property type="project" value="TreeGrafter"/>
</dbReference>
<feature type="compositionally biased region" description="Low complexity" evidence="4">
    <location>
        <begin position="136"/>
        <end position="150"/>
    </location>
</feature>
<keyword evidence="3" id="KW-0175">Coiled coil</keyword>
<dbReference type="SUPFAM" id="SSF47113">
    <property type="entry name" value="Histone-fold"/>
    <property type="match status" value="1"/>
</dbReference>
<evidence type="ECO:0000313" key="6">
    <source>
        <dbReference type="EMBL" id="CAD8519159.1"/>
    </source>
</evidence>
<feature type="domain" description="Transcription factor CBF/NF-Y/archaeal histone" evidence="5">
    <location>
        <begin position="6"/>
        <end position="70"/>
    </location>
</feature>
<protein>
    <recommendedName>
        <fullName evidence="5">Transcription factor CBF/NF-Y/archaeal histone domain-containing protein</fullName>
    </recommendedName>
</protein>
<dbReference type="GO" id="GO:0017054">
    <property type="term" value="C:negative cofactor 2 complex"/>
    <property type="evidence" value="ECO:0007669"/>
    <property type="project" value="InterPro"/>
</dbReference>
<name>A0A7S0IED8_MICPS</name>
<dbReference type="PANTHER" id="PTHR46138:SF1">
    <property type="entry name" value="PROTEIN DR1"/>
    <property type="match status" value="1"/>
</dbReference>
<dbReference type="InterPro" id="IPR003958">
    <property type="entry name" value="CBFA_NFYB_domain"/>
</dbReference>
<dbReference type="Gene3D" id="1.10.20.10">
    <property type="entry name" value="Histone, subunit A"/>
    <property type="match status" value="1"/>
</dbReference>
<dbReference type="Pfam" id="PF00808">
    <property type="entry name" value="CBFD_NFYB_HMF"/>
    <property type="match status" value="1"/>
</dbReference>
<feature type="coiled-coil region" evidence="3">
    <location>
        <begin position="79"/>
        <end position="106"/>
    </location>
</feature>
<dbReference type="GO" id="GO:0016251">
    <property type="term" value="F:RNA polymerase II general transcription initiation factor activity"/>
    <property type="evidence" value="ECO:0007669"/>
    <property type="project" value="TreeGrafter"/>
</dbReference>
<accession>A0A7S0IED8</accession>
<dbReference type="InterPro" id="IPR042225">
    <property type="entry name" value="Ncb2"/>
</dbReference>
<dbReference type="GO" id="GO:0046982">
    <property type="term" value="F:protein heterodimerization activity"/>
    <property type="evidence" value="ECO:0007669"/>
    <property type="project" value="InterPro"/>
</dbReference>
<dbReference type="InterPro" id="IPR009072">
    <property type="entry name" value="Histone-fold"/>
</dbReference>
<organism evidence="6">
    <name type="scientific">Micromonas pusilla</name>
    <name type="common">Picoplanktonic green alga</name>
    <name type="synonym">Chromulina pusilla</name>
    <dbReference type="NCBI Taxonomy" id="38833"/>
    <lineage>
        <taxon>Eukaryota</taxon>
        <taxon>Viridiplantae</taxon>
        <taxon>Chlorophyta</taxon>
        <taxon>Mamiellophyceae</taxon>
        <taxon>Mamiellales</taxon>
        <taxon>Mamiellaceae</taxon>
        <taxon>Micromonas</taxon>
    </lineage>
</organism>
<dbReference type="CDD" id="cd22905">
    <property type="entry name" value="HFD_Dr1"/>
    <property type="match status" value="1"/>
</dbReference>
<sequence>MDDEGSLPKSSVYKMISEGLPPGLRMGNDVKEMIVECCNEFIQCVSSEANEISTKENKTTILPEHVVAALESLDFASMIETVKATMNELKEEDKEVRAEKKKKKGMQISDEEALRLQQEMFAAAKARYNSGDATIGAGEPPAAANPGSLD</sequence>
<evidence type="ECO:0000259" key="5">
    <source>
        <dbReference type="Pfam" id="PF00808"/>
    </source>
</evidence>